<keyword evidence="3" id="KW-1185">Reference proteome</keyword>
<sequence length="545" mass="61892">MKKGVNTPQPSSSSASPDQSQTQLKEFLHMILKSDEKSGLITSVKDYTPETLRQLFIQHFGMDPLSLNFDGSVVSSTTAPAPAKGPDTGMVVSTTDPEFKKNSHGIDAISLFTPQHLRKSDNWRNDVQKEVHTDTESFINKNPDRLRFLLHMDHIAGESLTTTMFKLAKEFFRRFPMFSSIIIANVETTSYSFLNAIGGGEKALINEIISSKKDPSSSPGQVVPHIFLEAFEKAACVPTVCPPVLFGEKRELMDFVVCGRTGLIRHRTGIDWCTKEIVCENKAKVFQNELRIARFLAKELEKDENKQFAPFFPRYMDADEEHCIFKIFPYVEKASTDIRLSPTTIPQLIRSWSFLNQHLLHCNMTPDHIRIICDNLEMKTPRHFLDSSTPVIIDFSYSRLHSYSGMKSPSSWSVPYLSLRFLHAMRSHVANKQVVSVAEYTSQDELIALLHTIYLIHIPTEYAALLRLKSEEGVKYFDSLIDFWTCIPDSWASVFTMAELFPVCEGTCEAIIKVIIHNYPKLVNDLVEFQQSGGYKTSIQKKKKI</sequence>
<protein>
    <submittedName>
        <fullName evidence="2">Uncharacterized protein</fullName>
    </submittedName>
</protein>
<evidence type="ECO:0000256" key="1">
    <source>
        <dbReference type="SAM" id="MobiDB-lite"/>
    </source>
</evidence>
<evidence type="ECO:0000313" key="2">
    <source>
        <dbReference type="EMBL" id="KAK2949306.1"/>
    </source>
</evidence>
<proteinExistence type="predicted"/>
<feature type="region of interest" description="Disordered" evidence="1">
    <location>
        <begin position="1"/>
        <end position="22"/>
    </location>
</feature>
<evidence type="ECO:0000313" key="3">
    <source>
        <dbReference type="Proteomes" id="UP001281761"/>
    </source>
</evidence>
<dbReference type="Proteomes" id="UP001281761">
    <property type="component" value="Unassembled WGS sequence"/>
</dbReference>
<gene>
    <name evidence="2" type="ORF">BLNAU_15787</name>
</gene>
<reference evidence="2 3" key="1">
    <citation type="journal article" date="2022" name="bioRxiv">
        <title>Genomics of Preaxostyla Flagellates Illuminates Evolutionary Transitions and the Path Towards Mitochondrial Loss.</title>
        <authorList>
            <person name="Novak L.V.F."/>
            <person name="Treitli S.C."/>
            <person name="Pyrih J."/>
            <person name="Halakuc P."/>
            <person name="Pipaliya S.V."/>
            <person name="Vacek V."/>
            <person name="Brzon O."/>
            <person name="Soukal P."/>
            <person name="Eme L."/>
            <person name="Dacks J.B."/>
            <person name="Karnkowska A."/>
            <person name="Elias M."/>
            <person name="Hampl V."/>
        </authorList>
    </citation>
    <scope>NUCLEOTIDE SEQUENCE [LARGE SCALE GENOMIC DNA]</scope>
    <source>
        <strain evidence="2">NAU3</strain>
        <tissue evidence="2">Gut</tissue>
    </source>
</reference>
<feature type="compositionally biased region" description="Low complexity" evidence="1">
    <location>
        <begin position="8"/>
        <end position="21"/>
    </location>
</feature>
<comment type="caution">
    <text evidence="2">The sequence shown here is derived from an EMBL/GenBank/DDBJ whole genome shotgun (WGS) entry which is preliminary data.</text>
</comment>
<accession>A0ABQ9XBL5</accession>
<name>A0ABQ9XBL5_9EUKA</name>
<organism evidence="2 3">
    <name type="scientific">Blattamonas nauphoetae</name>
    <dbReference type="NCBI Taxonomy" id="2049346"/>
    <lineage>
        <taxon>Eukaryota</taxon>
        <taxon>Metamonada</taxon>
        <taxon>Preaxostyla</taxon>
        <taxon>Oxymonadida</taxon>
        <taxon>Blattamonas</taxon>
    </lineage>
</organism>
<dbReference type="EMBL" id="JARBJD010000159">
    <property type="protein sequence ID" value="KAK2949306.1"/>
    <property type="molecule type" value="Genomic_DNA"/>
</dbReference>